<dbReference type="Gene3D" id="3.40.605.10">
    <property type="entry name" value="Aldehyde Dehydrogenase, Chain A, domain 1"/>
    <property type="match status" value="1"/>
</dbReference>
<sequence length="477" mass="50141">MTEVLLFIDGVWRNAASGDFIPVINPVTEEVIGRIGSASAADIEDAAMAGARGFATWRRISAVDRAAIMRKAANLVRERSEAIAQTLTLEHGKPLGEARAEVAATADTIDWHADEGRRAYGRVIPARTPGVHQFSIMEPIGPVVGFAPWNFPLIQAVKKVAGALAAGCSIVLKGAAEAPSCSVELVRAFADAGVSPGAVNLLFGNSAQISESLIAHPAIRKITFTGSTPVGKKLAALAGAHMKRSTMELGGHAPVIVMNDADIATAVSISVAAKYRNAGQVCVSPTRFIVQSEVFAEFTERFVAGAKAVKVGDGLDAETTMGPLAHQARLTAMEELVTDAVKHGATLATGGHRVGNKGFFFEPTVLLNAPATSRVMNDEPFGPIAIINRFDRLEEALEEANRLPYGLSAYGYTRSLTDANRLFNGIESGSISINHHSVALPEHPFGGIKDSGYGTEGGPSALDAFMVTKVVSIAPVL</sequence>
<keyword evidence="2" id="KW-0560">Oxidoreductase</keyword>
<name>A0ABX4J3D8_9HYPH</name>
<dbReference type="InterPro" id="IPR016161">
    <property type="entry name" value="Ald_DH/histidinol_DH"/>
</dbReference>
<evidence type="ECO:0000256" key="2">
    <source>
        <dbReference type="ARBA" id="ARBA00023002"/>
    </source>
</evidence>
<gene>
    <name evidence="4" type="ORF">CO662_23045</name>
</gene>
<dbReference type="InterPro" id="IPR016163">
    <property type="entry name" value="Ald_DH_C"/>
</dbReference>
<dbReference type="InterPro" id="IPR016162">
    <property type="entry name" value="Ald_DH_N"/>
</dbReference>
<dbReference type="PANTHER" id="PTHR43353">
    <property type="entry name" value="SUCCINATE-SEMIALDEHYDE DEHYDROGENASE, MITOCHONDRIAL"/>
    <property type="match status" value="1"/>
</dbReference>
<evidence type="ECO:0000313" key="4">
    <source>
        <dbReference type="EMBL" id="PDS49708.1"/>
    </source>
</evidence>
<organism evidence="4 5">
    <name type="scientific">Rhizobium anhuiense</name>
    <dbReference type="NCBI Taxonomy" id="1184720"/>
    <lineage>
        <taxon>Bacteria</taxon>
        <taxon>Pseudomonadati</taxon>
        <taxon>Pseudomonadota</taxon>
        <taxon>Alphaproteobacteria</taxon>
        <taxon>Hyphomicrobiales</taxon>
        <taxon>Rhizobiaceae</taxon>
        <taxon>Rhizobium/Agrobacterium group</taxon>
        <taxon>Rhizobium</taxon>
    </lineage>
</organism>
<comment type="caution">
    <text evidence="4">The sequence shown here is derived from an EMBL/GenBank/DDBJ whole genome shotgun (WGS) entry which is preliminary data.</text>
</comment>
<feature type="domain" description="Aldehyde dehydrogenase" evidence="3">
    <location>
        <begin position="12"/>
        <end position="471"/>
    </location>
</feature>
<evidence type="ECO:0000256" key="1">
    <source>
        <dbReference type="ARBA" id="ARBA00009986"/>
    </source>
</evidence>
<reference evidence="4 5" key="1">
    <citation type="submission" date="2017-09" db="EMBL/GenBank/DDBJ databases">
        <title>Comparative genomics of rhizobia isolated from Phaseolus vulgaris in China.</title>
        <authorList>
            <person name="Tong W."/>
        </authorList>
    </citation>
    <scope>NUCLEOTIDE SEQUENCE [LARGE SCALE GENOMIC DNA]</scope>
    <source>
        <strain evidence="4 5">Y27</strain>
    </source>
</reference>
<evidence type="ECO:0000313" key="5">
    <source>
        <dbReference type="Proteomes" id="UP000219972"/>
    </source>
</evidence>
<evidence type="ECO:0000259" key="3">
    <source>
        <dbReference type="Pfam" id="PF00171"/>
    </source>
</evidence>
<protein>
    <submittedName>
        <fullName evidence="4">NAD-dependent succinate-semialdehyde dehydrogenase</fullName>
    </submittedName>
</protein>
<dbReference type="InterPro" id="IPR050740">
    <property type="entry name" value="Aldehyde_DH_Superfamily"/>
</dbReference>
<comment type="similarity">
    <text evidence="1">Belongs to the aldehyde dehydrogenase family.</text>
</comment>
<keyword evidence="5" id="KW-1185">Reference proteome</keyword>
<dbReference type="SUPFAM" id="SSF53720">
    <property type="entry name" value="ALDH-like"/>
    <property type="match status" value="1"/>
</dbReference>
<dbReference type="Proteomes" id="UP000219972">
    <property type="component" value="Unassembled WGS sequence"/>
</dbReference>
<dbReference type="CDD" id="cd07103">
    <property type="entry name" value="ALDH_F5_SSADH_GabD"/>
    <property type="match status" value="1"/>
</dbReference>
<dbReference type="Gene3D" id="3.40.309.10">
    <property type="entry name" value="Aldehyde Dehydrogenase, Chain A, domain 2"/>
    <property type="match status" value="1"/>
</dbReference>
<dbReference type="InterPro" id="IPR015590">
    <property type="entry name" value="Aldehyde_DH_dom"/>
</dbReference>
<dbReference type="RefSeq" id="WP_097544149.1">
    <property type="nucleotide sequence ID" value="NZ_NWSK01000026.1"/>
</dbReference>
<proteinExistence type="inferred from homology"/>
<dbReference type="Pfam" id="PF00171">
    <property type="entry name" value="Aldedh"/>
    <property type="match status" value="1"/>
</dbReference>
<dbReference type="PANTHER" id="PTHR43353:SF5">
    <property type="entry name" value="SUCCINATE-SEMIALDEHYDE DEHYDROGENASE, MITOCHONDRIAL"/>
    <property type="match status" value="1"/>
</dbReference>
<accession>A0ABX4J3D8</accession>
<dbReference type="EMBL" id="NWSL01000015">
    <property type="protein sequence ID" value="PDS49708.1"/>
    <property type="molecule type" value="Genomic_DNA"/>
</dbReference>